<keyword evidence="1" id="KW-0812">Transmembrane</keyword>
<dbReference type="EMBL" id="LVVM01003675">
    <property type="protein sequence ID" value="OJA14415.1"/>
    <property type="molecule type" value="Genomic_DNA"/>
</dbReference>
<reference evidence="2 3" key="1">
    <citation type="submission" date="2016-03" db="EMBL/GenBank/DDBJ databases">
        <title>Comparative genomics of the ectomycorrhizal sister species Rhizopogon vinicolor and Rhizopogon vesiculosus (Basidiomycota: Boletales) reveals a divergence of the mating type B locus.</title>
        <authorList>
            <person name="Mujic A.B."/>
            <person name="Kuo A."/>
            <person name="Tritt A."/>
            <person name="Lipzen A."/>
            <person name="Chen C."/>
            <person name="Johnson J."/>
            <person name="Sharma A."/>
            <person name="Barry K."/>
            <person name="Grigoriev I.V."/>
            <person name="Spatafora J.W."/>
        </authorList>
    </citation>
    <scope>NUCLEOTIDE SEQUENCE [LARGE SCALE GENOMIC DNA]</scope>
    <source>
        <strain evidence="2 3">AM-OR11-056</strain>
    </source>
</reference>
<name>A0A1J8Q155_9AGAM</name>
<keyword evidence="1" id="KW-1133">Transmembrane helix</keyword>
<feature type="transmembrane region" description="Helical" evidence="1">
    <location>
        <begin position="128"/>
        <end position="147"/>
    </location>
</feature>
<organism evidence="2 3">
    <name type="scientific">Rhizopogon vesiculosus</name>
    <dbReference type="NCBI Taxonomy" id="180088"/>
    <lineage>
        <taxon>Eukaryota</taxon>
        <taxon>Fungi</taxon>
        <taxon>Dikarya</taxon>
        <taxon>Basidiomycota</taxon>
        <taxon>Agaricomycotina</taxon>
        <taxon>Agaricomycetes</taxon>
        <taxon>Agaricomycetidae</taxon>
        <taxon>Boletales</taxon>
        <taxon>Suillineae</taxon>
        <taxon>Rhizopogonaceae</taxon>
        <taxon>Rhizopogon</taxon>
    </lineage>
</organism>
<accession>A0A1J8Q155</accession>
<feature type="transmembrane region" description="Helical" evidence="1">
    <location>
        <begin position="168"/>
        <end position="184"/>
    </location>
</feature>
<keyword evidence="1" id="KW-0472">Membrane</keyword>
<protein>
    <submittedName>
        <fullName evidence="2">Uncharacterized protein</fullName>
    </submittedName>
</protein>
<evidence type="ECO:0000313" key="3">
    <source>
        <dbReference type="Proteomes" id="UP000183567"/>
    </source>
</evidence>
<keyword evidence="3" id="KW-1185">Reference proteome</keyword>
<sequence>MSNINSDTVKTAHTSLSEVSLLTHAYPPPTPREDIENQLPELPEDPKLPSLLQFVFDFFLVRRKSSELLWQQVRRDEDGWEKYFGASRNAIAQITAAQGLVLAANAAFLTTSPPFPSINYVSNQCYRVLSSSFILSIVGLVSQQLLFGASQSLSSQVNQRNSLSHNAFMCYLVLHRIPLFAFVYS</sequence>
<evidence type="ECO:0000256" key="1">
    <source>
        <dbReference type="SAM" id="Phobius"/>
    </source>
</evidence>
<feature type="non-terminal residue" evidence="2">
    <location>
        <position position="185"/>
    </location>
</feature>
<gene>
    <name evidence="2" type="ORF">AZE42_07672</name>
</gene>
<evidence type="ECO:0000313" key="2">
    <source>
        <dbReference type="EMBL" id="OJA14415.1"/>
    </source>
</evidence>
<comment type="caution">
    <text evidence="2">The sequence shown here is derived from an EMBL/GenBank/DDBJ whole genome shotgun (WGS) entry which is preliminary data.</text>
</comment>
<dbReference type="Proteomes" id="UP000183567">
    <property type="component" value="Unassembled WGS sequence"/>
</dbReference>
<proteinExistence type="predicted"/>
<dbReference type="OrthoDB" id="2640035at2759"/>
<dbReference type="AlphaFoldDB" id="A0A1J8Q155"/>